<sequence length="130" mass="13664">MAPPRPDKPNAPRPQAFYAPLPSRQSLVPLARPLGESLAGDGGLSSLLARVRASQARLDALADVLPGLLRQHLRAGPLDDDGWTILAANSAVASKLRHLLPTLAETLVAKGWQATSIRVKVQSTLAPGGK</sequence>
<evidence type="ECO:0000313" key="2">
    <source>
        <dbReference type="Proteomes" id="UP001139353"/>
    </source>
</evidence>
<reference evidence="1" key="1">
    <citation type="submission" date="2021-11" db="EMBL/GenBank/DDBJ databases">
        <title>BS-T2-15 a new species belonging to the Comamonadaceae family isolated from the soil of a French oak forest.</title>
        <authorList>
            <person name="Mieszkin S."/>
            <person name="Alain K."/>
        </authorList>
    </citation>
    <scope>NUCLEOTIDE SEQUENCE</scope>
    <source>
        <strain evidence="1">BS-T2-15</strain>
    </source>
</reference>
<dbReference type="AlphaFoldDB" id="A0A9X1YI86"/>
<gene>
    <name evidence="1" type="ORF">LPC04_03980</name>
</gene>
<organism evidence="1 2">
    <name type="scientific">Scleromatobacter humisilvae</name>
    <dbReference type="NCBI Taxonomy" id="2897159"/>
    <lineage>
        <taxon>Bacteria</taxon>
        <taxon>Pseudomonadati</taxon>
        <taxon>Pseudomonadota</taxon>
        <taxon>Betaproteobacteria</taxon>
        <taxon>Burkholderiales</taxon>
        <taxon>Sphaerotilaceae</taxon>
        <taxon>Scleromatobacter</taxon>
    </lineage>
</organism>
<dbReference type="EMBL" id="JAJLJH010000001">
    <property type="protein sequence ID" value="MCK9684862.1"/>
    <property type="molecule type" value="Genomic_DNA"/>
</dbReference>
<accession>A0A9X1YI86</accession>
<proteinExistence type="predicted"/>
<name>A0A9X1YI86_9BURK</name>
<evidence type="ECO:0000313" key="1">
    <source>
        <dbReference type="EMBL" id="MCK9684862.1"/>
    </source>
</evidence>
<protein>
    <submittedName>
        <fullName evidence="1">DciA family protein</fullName>
    </submittedName>
</protein>
<dbReference type="Proteomes" id="UP001139353">
    <property type="component" value="Unassembled WGS sequence"/>
</dbReference>
<keyword evidence="2" id="KW-1185">Reference proteome</keyword>
<comment type="caution">
    <text evidence="1">The sequence shown here is derived from an EMBL/GenBank/DDBJ whole genome shotgun (WGS) entry which is preliminary data.</text>
</comment>
<dbReference type="RefSeq" id="WP_275680884.1">
    <property type="nucleotide sequence ID" value="NZ_JAJLJH010000001.1"/>
</dbReference>